<reference evidence="1 2" key="1">
    <citation type="submission" date="2021-03" db="EMBL/GenBank/DDBJ databases">
        <title>Antimicrobial resistance genes in bacteria isolated from Japanese honey, and their potential for conferring macrolide and lincosamide resistance in the American foulbrood pathogen Paenibacillus larvae.</title>
        <authorList>
            <person name="Okamoto M."/>
            <person name="Kumagai M."/>
            <person name="Kanamori H."/>
            <person name="Takamatsu D."/>
        </authorList>
    </citation>
    <scope>NUCLEOTIDE SEQUENCE [LARGE SCALE GENOMIC DNA]</scope>
    <source>
        <strain evidence="1 2">J1TS3</strain>
    </source>
</reference>
<dbReference type="Proteomes" id="UP000680279">
    <property type="component" value="Unassembled WGS sequence"/>
</dbReference>
<keyword evidence="2" id="KW-1185">Reference proteome</keyword>
<protein>
    <submittedName>
        <fullName evidence="1">Uncharacterized protein</fullName>
    </submittedName>
</protein>
<sequence>MFIQIEKKENNYCKPFMIRSKIAHTNINNKGSENLADRAAIKYIKEHVVGRKA</sequence>
<organism evidence="1 2">
    <name type="scientific">Siminovitchia fordii</name>
    <dbReference type="NCBI Taxonomy" id="254759"/>
    <lineage>
        <taxon>Bacteria</taxon>
        <taxon>Bacillati</taxon>
        <taxon>Bacillota</taxon>
        <taxon>Bacilli</taxon>
        <taxon>Bacillales</taxon>
        <taxon>Bacillaceae</taxon>
        <taxon>Siminovitchia</taxon>
    </lineage>
</organism>
<dbReference type="EMBL" id="BOQT01000010">
    <property type="protein sequence ID" value="GIN21784.1"/>
    <property type="molecule type" value="Genomic_DNA"/>
</dbReference>
<gene>
    <name evidence="1" type="ORF">J1TS3_29180</name>
</gene>
<evidence type="ECO:0000313" key="2">
    <source>
        <dbReference type="Proteomes" id="UP000680279"/>
    </source>
</evidence>
<proteinExistence type="predicted"/>
<comment type="caution">
    <text evidence="1">The sequence shown here is derived from an EMBL/GenBank/DDBJ whole genome shotgun (WGS) entry which is preliminary data.</text>
</comment>
<name>A0ABQ4K7R6_9BACI</name>
<evidence type="ECO:0000313" key="1">
    <source>
        <dbReference type="EMBL" id="GIN21784.1"/>
    </source>
</evidence>
<accession>A0ABQ4K7R6</accession>